<dbReference type="PANTHER" id="PTHR36454">
    <property type="entry name" value="LMO2823 PROTEIN"/>
    <property type="match status" value="1"/>
</dbReference>
<dbReference type="EMBL" id="FNGY01000001">
    <property type="protein sequence ID" value="SDL40354.1"/>
    <property type="molecule type" value="Genomic_DNA"/>
</dbReference>
<dbReference type="AlphaFoldDB" id="A0A1G9JT87"/>
<keyword evidence="2" id="KW-1185">Reference proteome</keyword>
<proteinExistence type="predicted"/>
<organism evidence="1 2">
    <name type="scientific">Pedobacter steynii</name>
    <dbReference type="NCBI Taxonomy" id="430522"/>
    <lineage>
        <taxon>Bacteria</taxon>
        <taxon>Pseudomonadati</taxon>
        <taxon>Bacteroidota</taxon>
        <taxon>Sphingobacteriia</taxon>
        <taxon>Sphingobacteriales</taxon>
        <taxon>Sphingobacteriaceae</taxon>
        <taxon>Pedobacter</taxon>
    </lineage>
</organism>
<dbReference type="InterPro" id="IPR008323">
    <property type="entry name" value="UCP033563"/>
</dbReference>
<accession>A0A1G9JT87</accession>
<dbReference type="PIRSF" id="PIRSF033563">
    <property type="entry name" value="UCP033563"/>
    <property type="match status" value="1"/>
</dbReference>
<name>A0A1G9JT87_9SPHI</name>
<dbReference type="Proteomes" id="UP000183200">
    <property type="component" value="Unassembled WGS sequence"/>
</dbReference>
<gene>
    <name evidence="1" type="ORF">SAMN05421820_101355</name>
</gene>
<sequence length="414" mass="46588">MPNIKPFCGLKPAVHLQSKVVTRPLENYGTGEARLIASENNCSFLHLINPELDNPYLRGTRQELIFKKIAENFEGFLEHHYLVRETQPAIYVYQVEHDGLCQTGIWTLTHIHDYLEGRIKKHESTVERREKLLADYLQQTGLDANPVLITYHPDEVIDGLITKYSALTPALDFTFADQSQHRVWAITETADLEKMVTAFQAIPSVYIADGHHRAASMAKMGLQKQALKGAKHDGSELYNYFTTVYMNTSEVKVLEFNRLVRDLGTWTAEQFMEALNACFEVSTSDVPVKPQELHKIGMYFNGQWYVLSPKASVYDANDPVAVLDVSILQDFILEPVLGIKDPRTDARITFEGGRTEVSALQNKVDNGLFAVAFTLFPTSVAQVIAVAEADGVMPPKSTWVEPKFLVGLLTSYFN</sequence>
<dbReference type="PANTHER" id="PTHR36454:SF1">
    <property type="entry name" value="DUF1015 DOMAIN-CONTAINING PROTEIN"/>
    <property type="match status" value="1"/>
</dbReference>
<dbReference type="OrthoDB" id="9781616at2"/>
<evidence type="ECO:0000313" key="2">
    <source>
        <dbReference type="Proteomes" id="UP000183200"/>
    </source>
</evidence>
<reference evidence="2" key="1">
    <citation type="submission" date="2016-10" db="EMBL/GenBank/DDBJ databases">
        <authorList>
            <person name="Varghese N."/>
            <person name="Submissions S."/>
        </authorList>
    </citation>
    <scope>NUCLEOTIDE SEQUENCE [LARGE SCALE GENOMIC DNA]</scope>
    <source>
        <strain evidence="2">DSM 19110</strain>
    </source>
</reference>
<dbReference type="RefSeq" id="WP_074604367.1">
    <property type="nucleotide sequence ID" value="NZ_FNGY01000001.1"/>
</dbReference>
<evidence type="ECO:0000313" key="1">
    <source>
        <dbReference type="EMBL" id="SDL40354.1"/>
    </source>
</evidence>
<dbReference type="STRING" id="430522.BFS30_26610"/>
<dbReference type="Pfam" id="PF06245">
    <property type="entry name" value="DUF1015"/>
    <property type="match status" value="1"/>
</dbReference>
<protein>
    <submittedName>
        <fullName evidence="1">Uncharacterized conserved protein, DUF1015 family</fullName>
    </submittedName>
</protein>